<comment type="caution">
    <text evidence="1">The sequence shown here is derived from an EMBL/GenBank/DDBJ whole genome shotgun (WGS) entry which is preliminary data.</text>
</comment>
<organism evidence="1 2">
    <name type="scientific">Steinernema carpocapsae</name>
    <name type="common">Entomopathogenic nematode</name>
    <dbReference type="NCBI Taxonomy" id="34508"/>
    <lineage>
        <taxon>Eukaryota</taxon>
        <taxon>Metazoa</taxon>
        <taxon>Ecdysozoa</taxon>
        <taxon>Nematoda</taxon>
        <taxon>Chromadorea</taxon>
        <taxon>Rhabditida</taxon>
        <taxon>Tylenchina</taxon>
        <taxon>Panagrolaimomorpha</taxon>
        <taxon>Strongyloidoidea</taxon>
        <taxon>Steinernematidae</taxon>
        <taxon>Steinernema</taxon>
    </lineage>
</organism>
<sequence>MDNLPICFKEDIAHQLKNRSIYSLISLGGGYGEVAHLFDKNMFTYILFFKESGEVYENWIDQFLHKVSEPLYKYCKKICIEIRSAPLEIEPRIVSTLFALQKWTSEFELYVNCNLPSEIVNTLLKFNVSEADLLLGLSKSTFLSLLPLFLKPSFVELKARNEFVESEELRQFWKEHGMEMKGKRAYIFCVSFVQNLTNVTPKHLGPNFAKVIGTAMIQIGRYVYFQ</sequence>
<evidence type="ECO:0000313" key="1">
    <source>
        <dbReference type="EMBL" id="TKR65516.1"/>
    </source>
</evidence>
<gene>
    <name evidence="1" type="ORF">L596_025907</name>
</gene>
<protein>
    <submittedName>
        <fullName evidence="1">Uncharacterized protein</fullName>
    </submittedName>
</protein>
<proteinExistence type="predicted"/>
<evidence type="ECO:0000313" key="2">
    <source>
        <dbReference type="Proteomes" id="UP000298663"/>
    </source>
</evidence>
<accession>A0A4U5M964</accession>
<name>A0A4U5M964_STECR</name>
<dbReference type="AlphaFoldDB" id="A0A4U5M964"/>
<dbReference type="Proteomes" id="UP000298663">
    <property type="component" value="Unassembled WGS sequence"/>
</dbReference>
<dbReference type="EMBL" id="AZBU02000009">
    <property type="protein sequence ID" value="TKR65516.1"/>
    <property type="molecule type" value="Genomic_DNA"/>
</dbReference>
<keyword evidence="2" id="KW-1185">Reference proteome</keyword>
<reference evidence="1 2" key="1">
    <citation type="journal article" date="2015" name="Genome Biol.">
        <title>Comparative genomics of Steinernema reveals deeply conserved gene regulatory networks.</title>
        <authorList>
            <person name="Dillman A.R."/>
            <person name="Macchietto M."/>
            <person name="Porter C.F."/>
            <person name="Rogers A."/>
            <person name="Williams B."/>
            <person name="Antoshechkin I."/>
            <person name="Lee M.M."/>
            <person name="Goodwin Z."/>
            <person name="Lu X."/>
            <person name="Lewis E.E."/>
            <person name="Goodrich-Blair H."/>
            <person name="Stock S.P."/>
            <person name="Adams B.J."/>
            <person name="Sternberg P.W."/>
            <person name="Mortazavi A."/>
        </authorList>
    </citation>
    <scope>NUCLEOTIDE SEQUENCE [LARGE SCALE GENOMIC DNA]</scope>
    <source>
        <strain evidence="1 2">ALL</strain>
    </source>
</reference>
<reference evidence="1 2" key="2">
    <citation type="journal article" date="2019" name="G3 (Bethesda)">
        <title>Hybrid Assembly of the Genome of the Entomopathogenic Nematode Steinernema carpocapsae Identifies the X-Chromosome.</title>
        <authorList>
            <person name="Serra L."/>
            <person name="Macchietto M."/>
            <person name="Macias-Munoz A."/>
            <person name="McGill C.J."/>
            <person name="Rodriguez I.M."/>
            <person name="Rodriguez B."/>
            <person name="Murad R."/>
            <person name="Mortazavi A."/>
        </authorList>
    </citation>
    <scope>NUCLEOTIDE SEQUENCE [LARGE SCALE GENOMIC DNA]</scope>
    <source>
        <strain evidence="1 2">ALL</strain>
    </source>
</reference>